<protein>
    <recommendedName>
        <fullName evidence="1">GmrSD restriction endonucleases N-terminal domain-containing protein</fullName>
    </recommendedName>
</protein>
<reference evidence="2 3" key="1">
    <citation type="journal article" date="2011" name="J. Bacteriol.">
        <title>Genome sequence of the halotolerant marine bacterium Myxococcus fulvus HW-1.</title>
        <authorList>
            <person name="Li Z.F."/>
            <person name="Li X."/>
            <person name="Liu H."/>
            <person name="Liu X."/>
            <person name="Han K."/>
            <person name="Wu Z.H."/>
            <person name="Hu W."/>
            <person name="Li F.F."/>
            <person name="Li Y.Z."/>
        </authorList>
    </citation>
    <scope>NUCLEOTIDE SEQUENCE [LARGE SCALE GENOMIC DNA]</scope>
    <source>
        <strain evidence="3">ATCC BAA-855 / HW-1</strain>
    </source>
</reference>
<proteinExistence type="predicted"/>
<dbReference type="Pfam" id="PF03235">
    <property type="entry name" value="GmrSD_N"/>
    <property type="match status" value="1"/>
</dbReference>
<organism evidence="2 3">
    <name type="scientific">Myxococcus fulvus (strain ATCC BAA-855 / HW-1)</name>
    <dbReference type="NCBI Taxonomy" id="483219"/>
    <lineage>
        <taxon>Bacteria</taxon>
        <taxon>Pseudomonadati</taxon>
        <taxon>Myxococcota</taxon>
        <taxon>Myxococcia</taxon>
        <taxon>Myxococcales</taxon>
        <taxon>Cystobacterineae</taxon>
        <taxon>Myxococcaceae</taxon>
        <taxon>Myxococcus</taxon>
    </lineage>
</organism>
<gene>
    <name evidence="2" type="ordered locus">LILAB_27115</name>
</gene>
<name>F8CDK3_MYXFH</name>
<sequence length="369" mass="41701">MLPHDYSGPEGLDDTLSAGWGKYPLDSVFVRTESRSVGEIVRRVNAGRYQLDPDFQRDFVWPLNKQSRLIESCLMRIPLPVFYVAEAMDGTIVVVDGLQRLTTLKRFLGDEFALSGLDDASVETKNLLTGKRFSELSINLQERIEDTQLILYVLDAKAPERARLDIFERVNSGVPLSRQQMRNCLYNGRATQWLKQAAESSEFLKATGGSLDKKSMRDREVINRFCAFHLLGYESYQSGDMDEFLARSLREINTMNEGETKKMHAQFLRAMANNHKLFQEHSFRRSLLSDGGSGRSAINIALYDVCSVLLSHYGEDMVVEGGEKIKSAVRKLLEDSDFVSAITHSTNSTKQVRARFTMMDAALKEALPC</sequence>
<dbReference type="eggNOG" id="COG1479">
    <property type="taxonomic scope" value="Bacteria"/>
</dbReference>
<evidence type="ECO:0000259" key="1">
    <source>
        <dbReference type="Pfam" id="PF03235"/>
    </source>
</evidence>
<dbReference type="AlphaFoldDB" id="F8CDK3"/>
<dbReference type="STRING" id="483219.LILAB_27115"/>
<accession>F8CDK3</accession>
<dbReference type="Proteomes" id="UP000000488">
    <property type="component" value="Chromosome"/>
</dbReference>
<dbReference type="InterPro" id="IPR004919">
    <property type="entry name" value="GmrSD_N"/>
</dbReference>
<dbReference type="PANTHER" id="PTHR39639">
    <property type="entry name" value="CHROMOSOME 16, WHOLE GENOME SHOTGUN SEQUENCE"/>
    <property type="match status" value="1"/>
</dbReference>
<dbReference type="PANTHER" id="PTHR39639:SF1">
    <property type="entry name" value="DUF262 DOMAIN-CONTAINING PROTEIN"/>
    <property type="match status" value="1"/>
</dbReference>
<evidence type="ECO:0000313" key="3">
    <source>
        <dbReference type="Proteomes" id="UP000000488"/>
    </source>
</evidence>
<dbReference type="HOGENOM" id="CLU_038557_1_0_7"/>
<dbReference type="EMBL" id="CP002830">
    <property type="protein sequence ID" value="AEI67310.1"/>
    <property type="molecule type" value="Genomic_DNA"/>
</dbReference>
<dbReference type="KEGG" id="mfu:LILAB_27115"/>
<evidence type="ECO:0000313" key="2">
    <source>
        <dbReference type="EMBL" id="AEI67310.1"/>
    </source>
</evidence>
<feature type="domain" description="GmrSD restriction endonucleases N-terminal" evidence="1">
    <location>
        <begin position="42"/>
        <end position="186"/>
    </location>
</feature>